<dbReference type="Proteomes" id="UP000739069">
    <property type="component" value="Unassembled WGS sequence"/>
</dbReference>
<dbReference type="Pfam" id="PF09438">
    <property type="entry name" value="DUF2017"/>
    <property type="match status" value="1"/>
</dbReference>
<evidence type="ECO:0000313" key="2">
    <source>
        <dbReference type="Proteomes" id="UP000739069"/>
    </source>
</evidence>
<gene>
    <name evidence="1" type="ORF">KH265_02255</name>
</gene>
<dbReference type="RefSeq" id="WP_204861223.1">
    <property type="nucleotide sequence ID" value="NZ_CABFLY010000002.1"/>
</dbReference>
<protein>
    <submittedName>
        <fullName evidence="1">DUF2017 domain-containing protein</fullName>
    </submittedName>
</protein>
<accession>A0A943Y3H4</accession>
<reference evidence="1" key="1">
    <citation type="submission" date="2021-02" db="EMBL/GenBank/DDBJ databases">
        <title>Infant gut strain persistence is associated with maternal origin, phylogeny, and functional potential including surface adhesion and iron acquisition.</title>
        <authorList>
            <person name="Lou Y.C."/>
        </authorList>
    </citation>
    <scope>NUCLEOTIDE SEQUENCE</scope>
    <source>
        <strain evidence="1">L1_008_092G1_dasL1_008_092G1_concoct_16</strain>
    </source>
</reference>
<evidence type="ECO:0000313" key="1">
    <source>
        <dbReference type="EMBL" id="MBS6634477.1"/>
    </source>
</evidence>
<sequence length="191" mass="21484">MARPFRRTPGGYTARFEQPERELIRELAEDVRALLRPADTTADGGTVDPLEALVGITENPTIPEDSAVARLLPVASSDEESAAEYRRYTERDLRETKRANLAMLAFDIEASDLRLNEEHARAWAAALGDIRLVLADRLHITDEERADEIGTITDASQVTNQEEYMAMVYNFISWVQDSLMLAMIEGLDEEE</sequence>
<organism evidence="1 2">
    <name type="scientific">Rothia mucilaginosa</name>
    <dbReference type="NCBI Taxonomy" id="43675"/>
    <lineage>
        <taxon>Bacteria</taxon>
        <taxon>Bacillati</taxon>
        <taxon>Actinomycetota</taxon>
        <taxon>Actinomycetes</taxon>
        <taxon>Micrococcales</taxon>
        <taxon>Micrococcaceae</taxon>
        <taxon>Rothia</taxon>
    </lineage>
</organism>
<dbReference type="InterPro" id="IPR018561">
    <property type="entry name" value="AosR"/>
</dbReference>
<dbReference type="EMBL" id="JAGZXI010000002">
    <property type="protein sequence ID" value="MBS6634477.1"/>
    <property type="molecule type" value="Genomic_DNA"/>
</dbReference>
<name>A0A943Y3H4_9MICC</name>
<dbReference type="AlphaFoldDB" id="A0A943Y3H4"/>
<proteinExistence type="predicted"/>
<comment type="caution">
    <text evidence="1">The sequence shown here is derived from an EMBL/GenBank/DDBJ whole genome shotgun (WGS) entry which is preliminary data.</text>
</comment>